<feature type="compositionally biased region" description="Low complexity" evidence="8">
    <location>
        <begin position="1"/>
        <end position="11"/>
    </location>
</feature>
<evidence type="ECO:0007829" key="15">
    <source>
        <dbReference type="PeptideAtlas" id="B7PA03"/>
    </source>
</evidence>
<evidence type="ECO:0000256" key="2">
    <source>
        <dbReference type="ARBA" id="ARBA00022741"/>
    </source>
</evidence>
<name>B7PA03_IXOSC</name>
<dbReference type="InterPro" id="IPR014001">
    <property type="entry name" value="Helicase_ATP-bd"/>
</dbReference>
<sequence length="685" mass="74930">MAFRGPRPDYGQQGGGQQWRGGGGGGRPQPGGGMGGGRPMMGGFGGSFMGNSLKGKQPGGNLRKPDWDRIQLQPFQKNFYQEHVDTASRSEEEIEQHRQQHEMTLRGRDVPRPILTFQEGCFPDYCMKMIETQNYTTPTAIQSQGWPIALSGRDMVGIAQTGSGKTLAYILPAIVHITHQPYLQRGDGPMALVLAPTRELAQQIQQVAADFGKASRIRNTCVFGGAPKGSQLRDWREFGALCPASVAVVQRNSQVIVVICRAGVEICIATPGRLIDFLEAGKVNLRRCTYLVLDEADRMLDMGFEPQIRKIVEQIRPDCQTLMWSATWPKEVRSLAEDFLKDYIQVNIGALQLCANHRIVQIVDVCQESDKENKLMELHKEIINEQDNKTLIFAETKKKVDELTRRMRRNGWPSICIHGDKSQSERDWVLNEFRSGRSPILVATDVAARGLDVDDIRFVINYDYPHCSEDYIHRIGRTARSNKTGTAYTFFTPGNMKQAKELIAVLKEANQAINPKLFEIANMARNNSYGGGRNSESLPPYKLLQEPWGRESMQGTGPPSYQRSPAPQNGYGGPKPPQNGMGGAQMGGALGTMGGAMAANGGGYKPPQRPSPPASSAMHHAPQYAAAGGYRASPGAPGGVAAGCYMAPQPHHGGTTMYAAAGGYGQYPQSAAAYVPPSLYYQVPA</sequence>
<dbReference type="VEuPathDB" id="VectorBase:ISCI002703"/>
<keyword evidence="4 7" id="KW-0347">Helicase</keyword>
<dbReference type="PROSITE" id="PS51195">
    <property type="entry name" value="Q_MOTIF"/>
    <property type="match status" value="1"/>
</dbReference>
<dbReference type="PANTHER" id="PTHR47958">
    <property type="entry name" value="ATP-DEPENDENT RNA HELICASE DBP3"/>
    <property type="match status" value="1"/>
</dbReference>
<evidence type="ECO:0000313" key="14">
    <source>
        <dbReference type="Proteomes" id="UP000001555"/>
    </source>
</evidence>
<evidence type="ECO:0000259" key="9">
    <source>
        <dbReference type="PROSITE" id="PS51192"/>
    </source>
</evidence>
<dbReference type="EMBL" id="ABJB010745153">
    <property type="status" value="NOT_ANNOTATED_CDS"/>
    <property type="molecule type" value="Genomic_DNA"/>
</dbReference>
<dbReference type="GO" id="GO:0003729">
    <property type="term" value="F:mRNA binding"/>
    <property type="evidence" value="ECO:0000318"/>
    <property type="project" value="GO_Central"/>
</dbReference>
<keyword evidence="2 7" id="KW-0547">Nucleotide-binding</keyword>
<reference evidence="13" key="2">
    <citation type="submission" date="2020-05" db="UniProtKB">
        <authorList>
            <consortium name="EnsemblMetazoa"/>
        </authorList>
    </citation>
    <scope>IDENTIFICATION</scope>
    <source>
        <strain evidence="13">wikel</strain>
    </source>
</reference>
<dbReference type="InterPro" id="IPR011545">
    <property type="entry name" value="DEAD/DEAH_box_helicase_dom"/>
</dbReference>
<dbReference type="CDD" id="cd18787">
    <property type="entry name" value="SF2_C_DEAD"/>
    <property type="match status" value="1"/>
</dbReference>
<dbReference type="OrthoDB" id="196131at2759"/>
<dbReference type="GO" id="GO:0005634">
    <property type="term" value="C:nucleus"/>
    <property type="evidence" value="ECO:0000318"/>
    <property type="project" value="GO_Central"/>
</dbReference>
<dbReference type="STRING" id="6945.B7PA03"/>
<organism>
    <name type="scientific">Ixodes scapularis</name>
    <name type="common">Black-legged tick</name>
    <name type="synonym">Deer tick</name>
    <dbReference type="NCBI Taxonomy" id="6945"/>
    <lineage>
        <taxon>Eukaryota</taxon>
        <taxon>Metazoa</taxon>
        <taxon>Ecdysozoa</taxon>
        <taxon>Arthropoda</taxon>
        <taxon>Chelicerata</taxon>
        <taxon>Arachnida</taxon>
        <taxon>Acari</taxon>
        <taxon>Parasitiformes</taxon>
        <taxon>Ixodida</taxon>
        <taxon>Ixodoidea</taxon>
        <taxon>Ixodidae</taxon>
        <taxon>Ixodinae</taxon>
        <taxon>Ixodes</taxon>
    </lineage>
</organism>
<feature type="domain" description="DEAD-box RNA helicase Q" evidence="11">
    <location>
        <begin position="115"/>
        <end position="143"/>
    </location>
</feature>
<dbReference type="GO" id="GO:0003724">
    <property type="term" value="F:RNA helicase activity"/>
    <property type="evidence" value="ECO:0000318"/>
    <property type="project" value="GO_Central"/>
</dbReference>
<dbReference type="VEuPathDB" id="VectorBase:ISCW002703"/>
<feature type="short sequence motif" description="Q motif" evidence="6">
    <location>
        <begin position="115"/>
        <end position="143"/>
    </location>
</feature>
<dbReference type="SUPFAM" id="SSF52540">
    <property type="entry name" value="P-loop containing nucleoside triphosphate hydrolases"/>
    <property type="match status" value="1"/>
</dbReference>
<dbReference type="GO" id="GO:0016787">
    <property type="term" value="F:hydrolase activity"/>
    <property type="evidence" value="ECO:0007669"/>
    <property type="project" value="UniProtKB-KW"/>
</dbReference>
<dbReference type="PaxDb" id="6945-B7PA03"/>
<keyword evidence="5 7" id="KW-0067">ATP-binding</keyword>
<dbReference type="EMBL" id="ABJB010980115">
    <property type="status" value="NOT_ANNOTATED_CDS"/>
    <property type="molecule type" value="Genomic_DNA"/>
</dbReference>
<dbReference type="Gene3D" id="3.40.50.300">
    <property type="entry name" value="P-loop containing nucleotide triphosphate hydrolases"/>
    <property type="match status" value="2"/>
</dbReference>
<feature type="region of interest" description="Disordered" evidence="8">
    <location>
        <begin position="599"/>
        <end position="620"/>
    </location>
</feature>
<dbReference type="InterPro" id="IPR001650">
    <property type="entry name" value="Helicase_C-like"/>
</dbReference>
<evidence type="ECO:0000256" key="3">
    <source>
        <dbReference type="ARBA" id="ARBA00022801"/>
    </source>
</evidence>
<evidence type="ECO:0000256" key="5">
    <source>
        <dbReference type="ARBA" id="ARBA00022840"/>
    </source>
</evidence>
<accession>B7PA03</accession>
<reference evidence="12 14" key="1">
    <citation type="submission" date="2008-03" db="EMBL/GenBank/DDBJ databases">
        <title>Annotation of Ixodes scapularis.</title>
        <authorList>
            <consortium name="Ixodes scapularis Genome Project Consortium"/>
            <person name="Caler E."/>
            <person name="Hannick L.I."/>
            <person name="Bidwell S."/>
            <person name="Joardar V."/>
            <person name="Thiagarajan M."/>
            <person name="Amedeo P."/>
            <person name="Galinsky K.J."/>
            <person name="Schobel S."/>
            <person name="Inman J."/>
            <person name="Hostetler J."/>
            <person name="Miller J."/>
            <person name="Hammond M."/>
            <person name="Megy K."/>
            <person name="Lawson D."/>
            <person name="Kodira C."/>
            <person name="Sutton G."/>
            <person name="Meyer J."/>
            <person name="Hill C.A."/>
            <person name="Birren B."/>
            <person name="Nene V."/>
            <person name="Collins F."/>
            <person name="Alarcon-Chaidez F."/>
            <person name="Wikel S."/>
            <person name="Strausberg R."/>
        </authorList>
    </citation>
    <scope>NUCLEOTIDE SEQUENCE [LARGE SCALE GENOMIC DNA]</scope>
    <source>
        <strain evidence="14">Wikel</strain>
        <strain evidence="12">Wikel colony</strain>
    </source>
</reference>
<evidence type="ECO:0000256" key="4">
    <source>
        <dbReference type="ARBA" id="ARBA00022806"/>
    </source>
</evidence>
<dbReference type="PROSITE" id="PS51194">
    <property type="entry name" value="HELICASE_CTER"/>
    <property type="match status" value="1"/>
</dbReference>
<dbReference type="AlphaFoldDB" id="B7PA03"/>
<keyword evidence="3 7" id="KW-0378">Hydrolase</keyword>
<dbReference type="EMBL" id="DS668332">
    <property type="protein sequence ID" value="EEC03425.1"/>
    <property type="molecule type" value="Genomic_DNA"/>
</dbReference>
<evidence type="ECO:0000256" key="1">
    <source>
        <dbReference type="ARBA" id="ARBA00012552"/>
    </source>
</evidence>
<dbReference type="SMART" id="SM00487">
    <property type="entry name" value="DEXDc"/>
    <property type="match status" value="1"/>
</dbReference>
<dbReference type="EMBL" id="ABJB010874253">
    <property type="status" value="NOT_ANNOTATED_CDS"/>
    <property type="molecule type" value="Genomic_DNA"/>
</dbReference>
<proteinExistence type="evidence at protein level"/>
<evidence type="ECO:0000259" key="10">
    <source>
        <dbReference type="PROSITE" id="PS51194"/>
    </source>
</evidence>
<dbReference type="VEuPathDB" id="VectorBase:ISCP_032119"/>
<dbReference type="HOGENOM" id="CLU_003041_16_4_1"/>
<dbReference type="InterPro" id="IPR014014">
    <property type="entry name" value="RNA_helicase_DEAD_Q_motif"/>
</dbReference>
<dbReference type="EnsemblMetazoa" id="ISCW002703-RA">
    <property type="protein sequence ID" value="ISCW002703-PA"/>
    <property type="gene ID" value="ISCW002703"/>
</dbReference>
<feature type="region of interest" description="Disordered" evidence="8">
    <location>
        <begin position="549"/>
        <end position="587"/>
    </location>
</feature>
<feature type="domain" description="Helicase ATP-binding" evidence="9">
    <location>
        <begin position="146"/>
        <end position="346"/>
    </location>
</feature>
<comment type="similarity">
    <text evidence="7">Belongs to the DEAD box helicase family.</text>
</comment>
<evidence type="ECO:0000313" key="12">
    <source>
        <dbReference type="EMBL" id="EEC03425.1"/>
    </source>
</evidence>
<keyword evidence="15" id="KW-1267">Proteomics identification</keyword>
<dbReference type="GO" id="GO:0000380">
    <property type="term" value="P:alternative mRNA splicing, via spliceosome"/>
    <property type="evidence" value="ECO:0000318"/>
    <property type="project" value="GO_Central"/>
</dbReference>
<dbReference type="GO" id="GO:1990904">
    <property type="term" value="C:ribonucleoprotein complex"/>
    <property type="evidence" value="ECO:0000318"/>
    <property type="project" value="GO_Central"/>
</dbReference>
<keyword evidence="14" id="KW-1185">Reference proteome</keyword>
<feature type="domain" description="Helicase C-terminal" evidence="10">
    <location>
        <begin position="374"/>
        <end position="521"/>
    </location>
</feature>
<dbReference type="EMBL" id="ABJB010025974">
    <property type="status" value="NOT_ANNOTATED_CDS"/>
    <property type="molecule type" value="Genomic_DNA"/>
</dbReference>
<dbReference type="FunFam" id="3.40.50.300:FF:000008">
    <property type="entry name" value="ATP-dependent RNA helicase RhlB"/>
    <property type="match status" value="1"/>
</dbReference>
<dbReference type="Pfam" id="PF00270">
    <property type="entry name" value="DEAD"/>
    <property type="match status" value="1"/>
</dbReference>
<dbReference type="PROSITE" id="PS00039">
    <property type="entry name" value="DEAD_ATP_HELICASE"/>
    <property type="match status" value="1"/>
</dbReference>
<evidence type="ECO:0000256" key="7">
    <source>
        <dbReference type="RuleBase" id="RU000492"/>
    </source>
</evidence>
<evidence type="ECO:0000256" key="6">
    <source>
        <dbReference type="PROSITE-ProRule" id="PRU00552"/>
    </source>
</evidence>
<dbReference type="SMART" id="SM00490">
    <property type="entry name" value="HELICc"/>
    <property type="match status" value="1"/>
</dbReference>
<dbReference type="EMBL" id="ABJB010587671">
    <property type="status" value="NOT_ANNOTATED_CDS"/>
    <property type="molecule type" value="Genomic_DNA"/>
</dbReference>
<dbReference type="InParanoid" id="B7PA03"/>
<dbReference type="InterPro" id="IPR027417">
    <property type="entry name" value="P-loop_NTPase"/>
</dbReference>
<dbReference type="FunCoup" id="B7PA03">
    <property type="interactions" value="1456"/>
</dbReference>
<dbReference type="PROSITE" id="PS51192">
    <property type="entry name" value="HELICASE_ATP_BIND_1"/>
    <property type="match status" value="1"/>
</dbReference>
<feature type="region of interest" description="Disordered" evidence="8">
    <location>
        <begin position="1"/>
        <end position="64"/>
    </location>
</feature>
<dbReference type="Proteomes" id="UP000001555">
    <property type="component" value="Unassembled WGS sequence"/>
</dbReference>
<dbReference type="VEuPathDB" id="VectorBase:ISCP_019149"/>
<dbReference type="Pfam" id="PF00271">
    <property type="entry name" value="Helicase_C"/>
    <property type="match status" value="1"/>
</dbReference>
<feature type="compositionally biased region" description="Polar residues" evidence="8">
    <location>
        <begin position="553"/>
        <end position="567"/>
    </location>
</feature>
<dbReference type="EC" id="3.6.4.13" evidence="1"/>
<dbReference type="InterPro" id="IPR000629">
    <property type="entry name" value="RNA-helicase_DEAD-box_CS"/>
</dbReference>
<dbReference type="GO" id="GO:0005737">
    <property type="term" value="C:cytoplasm"/>
    <property type="evidence" value="ECO:0000318"/>
    <property type="project" value="GO_Central"/>
</dbReference>
<gene>
    <name evidence="12" type="ORF">IscW_ISCW002703</name>
</gene>
<evidence type="ECO:0000256" key="8">
    <source>
        <dbReference type="SAM" id="MobiDB-lite"/>
    </source>
</evidence>
<evidence type="ECO:0000313" key="13">
    <source>
        <dbReference type="EnsemblMetazoa" id="ISCW002703-PA"/>
    </source>
</evidence>
<feature type="compositionally biased region" description="Gly residues" evidence="8">
    <location>
        <begin position="12"/>
        <end position="48"/>
    </location>
</feature>
<evidence type="ECO:0000259" key="11">
    <source>
        <dbReference type="PROSITE" id="PS51195"/>
    </source>
</evidence>
<dbReference type="GO" id="GO:0005524">
    <property type="term" value="F:ATP binding"/>
    <property type="evidence" value="ECO:0007669"/>
    <property type="project" value="UniProtKB-KW"/>
</dbReference>
<protein>
    <recommendedName>
        <fullName evidence="1">RNA helicase</fullName>
        <ecNumber evidence="1">3.6.4.13</ecNumber>
    </recommendedName>
</protein>